<proteinExistence type="predicted"/>
<keyword evidence="1" id="KW-0812">Transmembrane</keyword>
<dbReference type="Proteomes" id="UP000192738">
    <property type="component" value="Unassembled WGS sequence"/>
</dbReference>
<feature type="transmembrane region" description="Helical" evidence="1">
    <location>
        <begin position="7"/>
        <end position="28"/>
    </location>
</feature>
<dbReference type="EMBL" id="FWXI01000024">
    <property type="protein sequence ID" value="SMD08786.1"/>
    <property type="molecule type" value="Genomic_DNA"/>
</dbReference>
<dbReference type="AlphaFoldDB" id="A0A1W2EHH1"/>
<gene>
    <name evidence="2" type="ORF">SAMN04488500_12411</name>
</gene>
<organism evidence="2 3">
    <name type="scientific">Sporomusa malonica</name>
    <dbReference type="NCBI Taxonomy" id="112901"/>
    <lineage>
        <taxon>Bacteria</taxon>
        <taxon>Bacillati</taxon>
        <taxon>Bacillota</taxon>
        <taxon>Negativicutes</taxon>
        <taxon>Selenomonadales</taxon>
        <taxon>Sporomusaceae</taxon>
        <taxon>Sporomusa</taxon>
    </lineage>
</organism>
<feature type="transmembrane region" description="Helical" evidence="1">
    <location>
        <begin position="40"/>
        <end position="63"/>
    </location>
</feature>
<sequence length="72" mass="8336">MLKDYPATQLFLLSLVVLMVLIFITPLVKEWHIFAEVIDSLQFIVKIICGFFLFCIVVIDGVFSRKHKHVAK</sequence>
<dbReference type="RefSeq" id="WP_084577843.1">
    <property type="nucleotide sequence ID" value="NZ_CP155572.1"/>
</dbReference>
<keyword evidence="3" id="KW-1185">Reference proteome</keyword>
<name>A0A1W2EHH1_9FIRM</name>
<reference evidence="2 3" key="1">
    <citation type="submission" date="2017-04" db="EMBL/GenBank/DDBJ databases">
        <authorList>
            <person name="Afonso C.L."/>
            <person name="Miller P.J."/>
            <person name="Scott M.A."/>
            <person name="Spackman E."/>
            <person name="Goraichik I."/>
            <person name="Dimitrov K.M."/>
            <person name="Suarez D.L."/>
            <person name="Swayne D.E."/>
        </authorList>
    </citation>
    <scope>NUCLEOTIDE SEQUENCE [LARGE SCALE GENOMIC DNA]</scope>
    <source>
        <strain evidence="2 3">DSM 5090</strain>
    </source>
</reference>
<evidence type="ECO:0000313" key="2">
    <source>
        <dbReference type="EMBL" id="SMD08786.1"/>
    </source>
</evidence>
<evidence type="ECO:0000313" key="3">
    <source>
        <dbReference type="Proteomes" id="UP000192738"/>
    </source>
</evidence>
<keyword evidence="1" id="KW-1133">Transmembrane helix</keyword>
<keyword evidence="1" id="KW-0472">Membrane</keyword>
<accession>A0A1W2EHH1</accession>
<protein>
    <submittedName>
        <fullName evidence="2">Uncharacterized protein</fullName>
    </submittedName>
</protein>
<evidence type="ECO:0000256" key="1">
    <source>
        <dbReference type="SAM" id="Phobius"/>
    </source>
</evidence>
<dbReference type="OrthoDB" id="1684879at2"/>